<gene>
    <name evidence="2" type="ORF">CLV71_13077</name>
</gene>
<keyword evidence="1" id="KW-0812">Transmembrane</keyword>
<evidence type="ECO:0000256" key="1">
    <source>
        <dbReference type="SAM" id="Phobius"/>
    </source>
</evidence>
<dbReference type="AlphaFoldDB" id="A0A4V3FQA3"/>
<dbReference type="OrthoDB" id="3698969at2"/>
<evidence type="ECO:0000313" key="2">
    <source>
        <dbReference type="EMBL" id="TDV36871.1"/>
    </source>
</evidence>
<feature type="transmembrane region" description="Helical" evidence="1">
    <location>
        <begin position="70"/>
        <end position="88"/>
    </location>
</feature>
<comment type="caution">
    <text evidence="2">The sequence shown here is derived from an EMBL/GenBank/DDBJ whole genome shotgun (WGS) entry which is preliminary data.</text>
</comment>
<organism evidence="2 3">
    <name type="scientific">Actinophytocola oryzae</name>
    <dbReference type="NCBI Taxonomy" id="502181"/>
    <lineage>
        <taxon>Bacteria</taxon>
        <taxon>Bacillati</taxon>
        <taxon>Actinomycetota</taxon>
        <taxon>Actinomycetes</taxon>
        <taxon>Pseudonocardiales</taxon>
        <taxon>Pseudonocardiaceae</taxon>
    </lineage>
</organism>
<feature type="transmembrane region" description="Helical" evidence="1">
    <location>
        <begin position="40"/>
        <end position="58"/>
    </location>
</feature>
<name>A0A4V3FQA3_9PSEU</name>
<dbReference type="Proteomes" id="UP000294927">
    <property type="component" value="Unassembled WGS sequence"/>
</dbReference>
<keyword evidence="3" id="KW-1185">Reference proteome</keyword>
<sequence>MRHSDRAVQMPTSASGNRLCRHSITGGCSRWCSYKKFAKVMAGTILLLAALGTALWFAGSDDDRARVRDVAYGMGLYLVVVVPGILILNNREREPD</sequence>
<keyword evidence="1" id="KW-0472">Membrane</keyword>
<keyword evidence="1" id="KW-1133">Transmembrane helix</keyword>
<proteinExistence type="predicted"/>
<reference evidence="2 3" key="1">
    <citation type="submission" date="2019-03" db="EMBL/GenBank/DDBJ databases">
        <title>Genomic Encyclopedia of Archaeal and Bacterial Type Strains, Phase II (KMG-II): from individual species to whole genera.</title>
        <authorList>
            <person name="Goeker M."/>
        </authorList>
    </citation>
    <scope>NUCLEOTIDE SEQUENCE [LARGE SCALE GENOMIC DNA]</scope>
    <source>
        <strain evidence="2 3">DSM 45499</strain>
    </source>
</reference>
<dbReference type="RefSeq" id="WP_133909150.1">
    <property type="nucleotide sequence ID" value="NZ_SOCP01000030.1"/>
</dbReference>
<accession>A0A4V3FQA3</accession>
<dbReference type="EMBL" id="SOCP01000030">
    <property type="protein sequence ID" value="TDV36871.1"/>
    <property type="molecule type" value="Genomic_DNA"/>
</dbReference>
<protein>
    <submittedName>
        <fullName evidence="2">Uncharacterized protein</fullName>
    </submittedName>
</protein>
<evidence type="ECO:0000313" key="3">
    <source>
        <dbReference type="Proteomes" id="UP000294927"/>
    </source>
</evidence>